<proteinExistence type="predicted"/>
<protein>
    <submittedName>
        <fullName evidence="1">Uncharacterized protein</fullName>
    </submittedName>
</protein>
<dbReference type="EMBL" id="UINC01002174">
    <property type="protein sequence ID" value="SUZ93755.1"/>
    <property type="molecule type" value="Genomic_DNA"/>
</dbReference>
<name>A0A381RPF0_9ZZZZ</name>
<evidence type="ECO:0000313" key="1">
    <source>
        <dbReference type="EMBL" id="SUZ93755.1"/>
    </source>
</evidence>
<reference evidence="1" key="1">
    <citation type="submission" date="2018-05" db="EMBL/GenBank/DDBJ databases">
        <authorList>
            <person name="Lanie J.A."/>
            <person name="Ng W.-L."/>
            <person name="Kazmierczak K.M."/>
            <person name="Andrzejewski T.M."/>
            <person name="Davidsen T.M."/>
            <person name="Wayne K.J."/>
            <person name="Tettelin H."/>
            <person name="Glass J.I."/>
            <person name="Rusch D."/>
            <person name="Podicherti R."/>
            <person name="Tsui H.-C.T."/>
            <person name="Winkler M.E."/>
        </authorList>
    </citation>
    <scope>NUCLEOTIDE SEQUENCE</scope>
</reference>
<sequence length="64" mass="7263">MQSKIAISTILILSLSQTIFGQEYTVGDYVDDFSGDICFNGDGTWSYDVDGRDRVTWINLFTSW</sequence>
<organism evidence="1">
    <name type="scientific">marine metagenome</name>
    <dbReference type="NCBI Taxonomy" id="408172"/>
    <lineage>
        <taxon>unclassified sequences</taxon>
        <taxon>metagenomes</taxon>
        <taxon>ecological metagenomes</taxon>
    </lineage>
</organism>
<accession>A0A381RPF0</accession>
<gene>
    <name evidence="1" type="ORF">METZ01_LOCUS46609</name>
</gene>
<dbReference type="AlphaFoldDB" id="A0A381RPF0"/>